<evidence type="ECO:0000256" key="3">
    <source>
        <dbReference type="ARBA" id="ARBA00022723"/>
    </source>
</evidence>
<dbReference type="EMBL" id="JSYZ01000001">
    <property type="protein sequence ID" value="KPA93222.1"/>
    <property type="molecule type" value="Genomic_DNA"/>
</dbReference>
<dbReference type="InterPro" id="IPR041854">
    <property type="entry name" value="BFD-like_2Fe2S-bd_dom_sf"/>
</dbReference>
<comment type="cofactor">
    <cofactor evidence="7">
        <name>[2Fe-2S] cluster</name>
        <dbReference type="ChEBI" id="CHEBI:190135"/>
    </cofactor>
</comment>
<name>A0A0M9GK46_9PSED</name>
<keyword evidence="12" id="KW-1185">Reference proteome</keyword>
<evidence type="ECO:0000313" key="12">
    <source>
        <dbReference type="Proteomes" id="UP000037931"/>
    </source>
</evidence>
<feature type="domain" description="BFD-like [2Fe-2S]-binding" evidence="10">
    <location>
        <begin position="31"/>
        <end position="78"/>
    </location>
</feature>
<comment type="similarity">
    <text evidence="9">Belongs to the Bfd family.</text>
</comment>
<evidence type="ECO:0000313" key="11">
    <source>
        <dbReference type="EMBL" id="KPA93222.1"/>
    </source>
</evidence>
<keyword evidence="6" id="KW-0411">Iron-sulfur</keyword>
<organism evidence="11 12">
    <name type="scientific">Pseudomonas asplenii</name>
    <dbReference type="NCBI Taxonomy" id="53407"/>
    <lineage>
        <taxon>Bacteria</taxon>
        <taxon>Pseudomonadati</taxon>
        <taxon>Pseudomonadota</taxon>
        <taxon>Gammaproteobacteria</taxon>
        <taxon>Pseudomonadales</taxon>
        <taxon>Pseudomonadaceae</taxon>
        <taxon>Pseudomonas</taxon>
    </lineage>
</organism>
<evidence type="ECO:0000256" key="1">
    <source>
        <dbReference type="ARBA" id="ARBA00022448"/>
    </source>
</evidence>
<protein>
    <recommendedName>
        <fullName evidence="8">Bacterioferritin-associated ferredoxin</fullName>
    </recommendedName>
</protein>
<reference evidence="11 12" key="1">
    <citation type="journal article" date="2015" name="PLoS ONE">
        <title>Rice-Infecting Pseudomonas Genomes Are Highly Accessorized and Harbor Multiple Putative Virulence Mechanisms to Cause Sheath Brown Rot.</title>
        <authorList>
            <person name="Quibod I.L."/>
            <person name="Grande G."/>
            <person name="Oreiro E.G."/>
            <person name="Borja F.N."/>
            <person name="Dossa G.S."/>
            <person name="Mauleon R."/>
            <person name="Cruz C.V."/>
            <person name="Oliva R."/>
        </authorList>
    </citation>
    <scope>NUCLEOTIDE SEQUENCE [LARGE SCALE GENOMIC DNA]</scope>
    <source>
        <strain evidence="11 12">IRRI 6609</strain>
    </source>
</reference>
<evidence type="ECO:0000259" key="10">
    <source>
        <dbReference type="Pfam" id="PF04324"/>
    </source>
</evidence>
<dbReference type="Pfam" id="PF04324">
    <property type="entry name" value="Fer2_BFD"/>
    <property type="match status" value="1"/>
</dbReference>
<accession>A0A0M9GK46</accession>
<evidence type="ECO:0000256" key="7">
    <source>
        <dbReference type="ARBA" id="ARBA00034078"/>
    </source>
</evidence>
<keyword evidence="1" id="KW-0813">Transport</keyword>
<dbReference type="AlphaFoldDB" id="A0A0M9GK46"/>
<evidence type="ECO:0000256" key="4">
    <source>
        <dbReference type="ARBA" id="ARBA00022982"/>
    </source>
</evidence>
<dbReference type="CDD" id="cd19945">
    <property type="entry name" value="Fer2_BFD"/>
    <property type="match status" value="1"/>
</dbReference>
<comment type="caution">
    <text evidence="11">The sequence shown here is derived from an EMBL/GenBank/DDBJ whole genome shotgun (WGS) entry which is preliminary data.</text>
</comment>
<dbReference type="STRING" id="50340.PF66_00151"/>
<dbReference type="InterPro" id="IPR052371">
    <property type="entry name" value="BFD-associated_ferredoxin"/>
</dbReference>
<dbReference type="PATRIC" id="fig|50340.43.peg.153"/>
<dbReference type="Gene3D" id="1.10.10.1100">
    <property type="entry name" value="BFD-like [2Fe-2S]-binding domain"/>
    <property type="match status" value="1"/>
</dbReference>
<dbReference type="PANTHER" id="PTHR37424">
    <property type="entry name" value="BACTERIOFERRITIN-ASSOCIATED FERREDOXIN"/>
    <property type="match status" value="1"/>
</dbReference>
<gene>
    <name evidence="11" type="ORF">PF66_00151</name>
</gene>
<dbReference type="PANTHER" id="PTHR37424:SF1">
    <property type="entry name" value="BACTERIOFERRITIN-ASSOCIATED FERREDOXIN"/>
    <property type="match status" value="1"/>
</dbReference>
<keyword evidence="3" id="KW-0479">Metal-binding</keyword>
<dbReference type="Proteomes" id="UP000037931">
    <property type="component" value="Unassembled WGS sequence"/>
</dbReference>
<dbReference type="GO" id="GO:0051537">
    <property type="term" value="F:2 iron, 2 sulfur cluster binding"/>
    <property type="evidence" value="ECO:0007669"/>
    <property type="project" value="UniProtKB-KW"/>
</dbReference>
<evidence type="ECO:0000256" key="5">
    <source>
        <dbReference type="ARBA" id="ARBA00023004"/>
    </source>
</evidence>
<evidence type="ECO:0000256" key="6">
    <source>
        <dbReference type="ARBA" id="ARBA00023014"/>
    </source>
</evidence>
<proteinExistence type="inferred from homology"/>
<dbReference type="InterPro" id="IPR007419">
    <property type="entry name" value="BFD-like_2Fe2S-bd_dom"/>
</dbReference>
<evidence type="ECO:0000256" key="9">
    <source>
        <dbReference type="ARBA" id="ARBA00046332"/>
    </source>
</evidence>
<dbReference type="GO" id="GO:0046872">
    <property type="term" value="F:metal ion binding"/>
    <property type="evidence" value="ECO:0007669"/>
    <property type="project" value="UniProtKB-KW"/>
</dbReference>
<sequence length="101" mass="10784">MPAQTTLTIILVNIKINGNRVPTSDGSHPMYVCLCNGVTDGQIRDAIFEGCCSYREVRQATGVASQCGKCACLAKQVVRETLTELQSSQAALPYAVEFSAA</sequence>
<keyword evidence="5" id="KW-0408">Iron</keyword>
<evidence type="ECO:0000256" key="2">
    <source>
        <dbReference type="ARBA" id="ARBA00022714"/>
    </source>
</evidence>
<evidence type="ECO:0000256" key="8">
    <source>
        <dbReference type="ARBA" id="ARBA00039386"/>
    </source>
</evidence>
<keyword evidence="2" id="KW-0001">2Fe-2S</keyword>
<keyword evidence="4" id="KW-0249">Electron transport</keyword>